<dbReference type="STRING" id="1618477.UR54_C0021G0002"/>
<evidence type="ECO:0000313" key="7">
    <source>
        <dbReference type="EMBL" id="KKP60041.1"/>
    </source>
</evidence>
<evidence type="ECO:0000256" key="3">
    <source>
        <dbReference type="ARBA" id="ARBA00023274"/>
    </source>
</evidence>
<dbReference type="InterPro" id="IPR000754">
    <property type="entry name" value="Ribosomal_uS9"/>
</dbReference>
<dbReference type="SUPFAM" id="SSF54211">
    <property type="entry name" value="Ribosomal protein S5 domain 2-like"/>
    <property type="match status" value="1"/>
</dbReference>
<dbReference type="AlphaFoldDB" id="A0A0G0B8L5"/>
<dbReference type="PANTHER" id="PTHR21569:SF1">
    <property type="entry name" value="SMALL RIBOSOMAL SUBUNIT PROTEIN US9M"/>
    <property type="match status" value="1"/>
</dbReference>
<dbReference type="InterPro" id="IPR020574">
    <property type="entry name" value="Ribosomal_uS9_CS"/>
</dbReference>
<evidence type="ECO:0000256" key="2">
    <source>
        <dbReference type="ARBA" id="ARBA00022980"/>
    </source>
</evidence>
<dbReference type="EMBL" id="LBPP01000021">
    <property type="protein sequence ID" value="KKP60041.1"/>
    <property type="molecule type" value="Genomic_DNA"/>
</dbReference>
<dbReference type="Gene3D" id="3.30.230.10">
    <property type="match status" value="1"/>
</dbReference>
<organism evidence="7 8">
    <name type="scientific">Candidatus Roizmanbacteria bacterium GW2011_GWA2_34_18</name>
    <dbReference type="NCBI Taxonomy" id="1618477"/>
    <lineage>
        <taxon>Bacteria</taxon>
        <taxon>Candidatus Roizmaniibacteriota</taxon>
    </lineage>
</organism>
<keyword evidence="3 4" id="KW-0687">Ribonucleoprotein</keyword>
<dbReference type="PROSITE" id="PS00360">
    <property type="entry name" value="RIBOSOMAL_S9"/>
    <property type="match status" value="1"/>
</dbReference>
<evidence type="ECO:0000256" key="1">
    <source>
        <dbReference type="ARBA" id="ARBA00005251"/>
    </source>
</evidence>
<protein>
    <recommendedName>
        <fullName evidence="5">30S ribosomal protein S9</fullName>
    </recommendedName>
</protein>
<dbReference type="Proteomes" id="UP000034688">
    <property type="component" value="Unassembled WGS sequence"/>
</dbReference>
<name>A0A0G0B8L5_9BACT</name>
<dbReference type="PANTHER" id="PTHR21569">
    <property type="entry name" value="RIBOSOMAL PROTEIN S9"/>
    <property type="match status" value="1"/>
</dbReference>
<evidence type="ECO:0000256" key="4">
    <source>
        <dbReference type="RuleBase" id="RU003815"/>
    </source>
</evidence>
<sequence>MAKKTKDINYYEAVGRRKQSVARVRLYLPKKKGEVLVNKLNIKAGEIYINGKSLEKSALKSYEKNFLSLPLTLTKNQDRFAVSILISGGGTTGQLDAMVHGIARALLIVDNETYRPLLKANGLLTRDPRKKETRKVGTGGKARRMKQSPKR</sequence>
<dbReference type="InterPro" id="IPR014721">
    <property type="entry name" value="Ribsml_uS5_D2-typ_fold_subgr"/>
</dbReference>
<dbReference type="GO" id="GO:0003735">
    <property type="term" value="F:structural constituent of ribosome"/>
    <property type="evidence" value="ECO:0007669"/>
    <property type="project" value="InterPro"/>
</dbReference>
<accession>A0A0G0B8L5</accession>
<dbReference type="InterPro" id="IPR020568">
    <property type="entry name" value="Ribosomal_Su5_D2-typ_SF"/>
</dbReference>
<keyword evidence="2 4" id="KW-0689">Ribosomal protein</keyword>
<proteinExistence type="inferred from homology"/>
<evidence type="ECO:0000313" key="8">
    <source>
        <dbReference type="Proteomes" id="UP000034688"/>
    </source>
</evidence>
<reference evidence="7 8" key="1">
    <citation type="journal article" date="2015" name="Nature">
        <title>rRNA introns, odd ribosomes, and small enigmatic genomes across a large radiation of phyla.</title>
        <authorList>
            <person name="Brown C.T."/>
            <person name="Hug L.A."/>
            <person name="Thomas B.C."/>
            <person name="Sharon I."/>
            <person name="Castelle C.J."/>
            <person name="Singh A."/>
            <person name="Wilkins M.J."/>
            <person name="Williams K.H."/>
            <person name="Banfield J.F."/>
        </authorList>
    </citation>
    <scope>NUCLEOTIDE SEQUENCE [LARGE SCALE GENOMIC DNA]</scope>
</reference>
<dbReference type="GO" id="GO:0006412">
    <property type="term" value="P:translation"/>
    <property type="evidence" value="ECO:0007669"/>
    <property type="project" value="InterPro"/>
</dbReference>
<dbReference type="Pfam" id="PF00380">
    <property type="entry name" value="Ribosomal_S9"/>
    <property type="match status" value="1"/>
</dbReference>
<dbReference type="PATRIC" id="fig|1618477.3.peg.352"/>
<evidence type="ECO:0000256" key="5">
    <source>
        <dbReference type="RuleBase" id="RU003816"/>
    </source>
</evidence>
<evidence type="ECO:0000256" key="6">
    <source>
        <dbReference type="SAM" id="MobiDB-lite"/>
    </source>
</evidence>
<comment type="caution">
    <text evidence="7">The sequence shown here is derived from an EMBL/GenBank/DDBJ whole genome shotgun (WGS) entry which is preliminary data.</text>
</comment>
<feature type="region of interest" description="Disordered" evidence="6">
    <location>
        <begin position="125"/>
        <end position="151"/>
    </location>
</feature>
<gene>
    <name evidence="7" type="ORF">UR54_C0021G0002</name>
</gene>
<feature type="compositionally biased region" description="Basic residues" evidence="6">
    <location>
        <begin position="141"/>
        <end position="151"/>
    </location>
</feature>
<dbReference type="GO" id="GO:0022627">
    <property type="term" value="C:cytosolic small ribosomal subunit"/>
    <property type="evidence" value="ECO:0007669"/>
    <property type="project" value="TreeGrafter"/>
</dbReference>
<comment type="similarity">
    <text evidence="1 4">Belongs to the universal ribosomal protein uS9 family.</text>
</comment>
<dbReference type="GO" id="GO:0003723">
    <property type="term" value="F:RNA binding"/>
    <property type="evidence" value="ECO:0007669"/>
    <property type="project" value="TreeGrafter"/>
</dbReference>